<sequence>MPEVKSRPCFLTPSRMNQDHPLFVFLPGMDGTGQLLRSQTTGLESGFDIRCLAIPADDLTSWEELTEQVVALVEAELKKQPNRSVYLCGESFGGCLAMKVAQRSPKLFDRMILVNPASSLNQRPWLRLGSQLTHLVPELIYRLGAVWLLPFLAHLERILPSDRQALLDAVRSVPPKTIIWRISLVRDFHMEESKLRSLNLPVLVIAGGADRLLPSVAEAQHLASVLPNAKMLVLPRCGHACLLEADVNLYEIMKAENFLESREKNLANISS</sequence>
<name>A0ABV0JMC9_9CYAN</name>
<dbReference type="PANTHER" id="PTHR22753:SF48">
    <property type="entry name" value="PHOSPHOLIPID_GLYCEROL ACYLTRANSFERASE DOMAIN-CONTAINING PROTEIN"/>
    <property type="match status" value="1"/>
</dbReference>
<accession>A0ABV0JMC9</accession>
<protein>
    <submittedName>
        <fullName evidence="2">Alpha/beta fold hydrolase</fullName>
    </submittedName>
</protein>
<proteinExistence type="predicted"/>
<dbReference type="InterPro" id="IPR022742">
    <property type="entry name" value="Hydrolase_4"/>
</dbReference>
<dbReference type="InterPro" id="IPR000073">
    <property type="entry name" value="AB_hydrolase_1"/>
</dbReference>
<keyword evidence="3" id="KW-1185">Reference proteome</keyword>
<dbReference type="RefSeq" id="WP_190421548.1">
    <property type="nucleotide sequence ID" value="NZ_JAMPKK010000015.1"/>
</dbReference>
<gene>
    <name evidence="2" type="ORF">NDI37_08890</name>
</gene>
<reference evidence="2 3" key="1">
    <citation type="submission" date="2022-04" db="EMBL/GenBank/DDBJ databases">
        <title>Positive selection, recombination, and allopatry shape intraspecific diversity of widespread and dominant cyanobacteria.</title>
        <authorList>
            <person name="Wei J."/>
            <person name="Shu W."/>
            <person name="Hu C."/>
        </authorList>
    </citation>
    <scope>NUCLEOTIDE SEQUENCE [LARGE SCALE GENOMIC DNA]</scope>
    <source>
        <strain evidence="2 3">GB2-A5</strain>
    </source>
</reference>
<dbReference type="GO" id="GO:0016787">
    <property type="term" value="F:hydrolase activity"/>
    <property type="evidence" value="ECO:0007669"/>
    <property type="project" value="UniProtKB-KW"/>
</dbReference>
<dbReference type="PRINTS" id="PR00111">
    <property type="entry name" value="ABHYDROLASE"/>
</dbReference>
<dbReference type="PANTHER" id="PTHR22753">
    <property type="entry name" value="TRANSMEMBRANE PROTEIN 68"/>
    <property type="match status" value="1"/>
</dbReference>
<dbReference type="InterPro" id="IPR029058">
    <property type="entry name" value="AB_hydrolase_fold"/>
</dbReference>
<dbReference type="SUPFAM" id="SSF53474">
    <property type="entry name" value="alpha/beta-Hydrolases"/>
    <property type="match status" value="1"/>
</dbReference>
<dbReference type="Gene3D" id="3.40.50.1820">
    <property type="entry name" value="alpha/beta hydrolase"/>
    <property type="match status" value="1"/>
</dbReference>
<dbReference type="Pfam" id="PF12146">
    <property type="entry name" value="Hydrolase_4"/>
    <property type="match status" value="1"/>
</dbReference>
<organism evidence="2 3">
    <name type="scientific">Funiculus sociatus GB2-A5</name>
    <dbReference type="NCBI Taxonomy" id="2933946"/>
    <lineage>
        <taxon>Bacteria</taxon>
        <taxon>Bacillati</taxon>
        <taxon>Cyanobacteriota</taxon>
        <taxon>Cyanophyceae</taxon>
        <taxon>Coleofasciculales</taxon>
        <taxon>Coleofasciculaceae</taxon>
        <taxon>Funiculus</taxon>
    </lineage>
</organism>
<evidence type="ECO:0000313" key="3">
    <source>
        <dbReference type="Proteomes" id="UP001442494"/>
    </source>
</evidence>
<keyword evidence="2" id="KW-0378">Hydrolase</keyword>
<feature type="domain" description="Serine aminopeptidase S33" evidence="1">
    <location>
        <begin position="59"/>
        <end position="246"/>
    </location>
</feature>
<evidence type="ECO:0000259" key="1">
    <source>
        <dbReference type="Pfam" id="PF12146"/>
    </source>
</evidence>
<comment type="caution">
    <text evidence="2">The sequence shown here is derived from an EMBL/GenBank/DDBJ whole genome shotgun (WGS) entry which is preliminary data.</text>
</comment>
<dbReference type="Proteomes" id="UP001442494">
    <property type="component" value="Unassembled WGS sequence"/>
</dbReference>
<dbReference type="EMBL" id="JAMPKK010000015">
    <property type="protein sequence ID" value="MEP0864583.1"/>
    <property type="molecule type" value="Genomic_DNA"/>
</dbReference>
<evidence type="ECO:0000313" key="2">
    <source>
        <dbReference type="EMBL" id="MEP0864583.1"/>
    </source>
</evidence>